<comment type="similarity">
    <text evidence="6">Belongs to the PINc/VapC protein family.</text>
</comment>
<dbReference type="EMBL" id="JADIXZ010000004">
    <property type="protein sequence ID" value="MBK6301511.1"/>
    <property type="molecule type" value="Genomic_DNA"/>
</dbReference>
<keyword evidence="6" id="KW-0800">Toxin</keyword>
<proteinExistence type="inferred from homology"/>
<keyword evidence="5 6" id="KW-0460">Magnesium</keyword>
<name>A0A934X5H6_9MICO</name>
<keyword evidence="1 6" id="KW-1277">Toxin-antitoxin system</keyword>
<evidence type="ECO:0000256" key="3">
    <source>
        <dbReference type="ARBA" id="ARBA00022723"/>
    </source>
</evidence>
<feature type="region of interest" description="Disordered" evidence="7">
    <location>
        <begin position="126"/>
        <end position="145"/>
    </location>
</feature>
<dbReference type="EC" id="3.1.-.-" evidence="6"/>
<evidence type="ECO:0000256" key="2">
    <source>
        <dbReference type="ARBA" id="ARBA00022722"/>
    </source>
</evidence>
<comment type="cofactor">
    <cofactor evidence="6">
        <name>Mg(2+)</name>
        <dbReference type="ChEBI" id="CHEBI:18420"/>
    </cofactor>
</comment>
<organism evidence="9 10">
    <name type="scientific">Candidatus Phosphoribacter hodrii</name>
    <dbReference type="NCBI Taxonomy" id="2953743"/>
    <lineage>
        <taxon>Bacteria</taxon>
        <taxon>Bacillati</taxon>
        <taxon>Actinomycetota</taxon>
        <taxon>Actinomycetes</taxon>
        <taxon>Micrococcales</taxon>
        <taxon>Dermatophilaceae</taxon>
        <taxon>Candidatus Phosphoribacter</taxon>
    </lineage>
</organism>
<evidence type="ECO:0000256" key="5">
    <source>
        <dbReference type="ARBA" id="ARBA00022842"/>
    </source>
</evidence>
<dbReference type="HAMAP" id="MF_00265">
    <property type="entry name" value="VapC_Nob1"/>
    <property type="match status" value="1"/>
</dbReference>
<comment type="caution">
    <text evidence="9">The sequence shown here is derived from an EMBL/GenBank/DDBJ whole genome shotgun (WGS) entry which is preliminary data.</text>
</comment>
<dbReference type="Proteomes" id="UP000718281">
    <property type="component" value="Unassembled WGS sequence"/>
</dbReference>
<feature type="binding site" evidence="6">
    <location>
        <position position="7"/>
    </location>
    <ligand>
        <name>Mg(2+)</name>
        <dbReference type="ChEBI" id="CHEBI:18420"/>
    </ligand>
</feature>
<keyword evidence="4 6" id="KW-0378">Hydrolase</keyword>
<dbReference type="InterPro" id="IPR029060">
    <property type="entry name" value="PIN-like_dom_sf"/>
</dbReference>
<accession>A0A934X5H6</accession>
<evidence type="ECO:0000256" key="6">
    <source>
        <dbReference type="HAMAP-Rule" id="MF_00265"/>
    </source>
</evidence>
<comment type="function">
    <text evidence="6">Toxic component of a toxin-antitoxin (TA) system. An RNase.</text>
</comment>
<evidence type="ECO:0000259" key="8">
    <source>
        <dbReference type="Pfam" id="PF01850"/>
    </source>
</evidence>
<keyword evidence="3 6" id="KW-0479">Metal-binding</keyword>
<dbReference type="GO" id="GO:0016787">
    <property type="term" value="F:hydrolase activity"/>
    <property type="evidence" value="ECO:0007669"/>
    <property type="project" value="UniProtKB-KW"/>
</dbReference>
<dbReference type="AlphaFoldDB" id="A0A934X5H6"/>
<dbReference type="Gene3D" id="3.40.50.1010">
    <property type="entry name" value="5'-nuclease"/>
    <property type="match status" value="1"/>
</dbReference>
<dbReference type="GO" id="GO:0090729">
    <property type="term" value="F:toxin activity"/>
    <property type="evidence" value="ECO:0007669"/>
    <property type="project" value="UniProtKB-KW"/>
</dbReference>
<dbReference type="SUPFAM" id="SSF88723">
    <property type="entry name" value="PIN domain-like"/>
    <property type="match status" value="1"/>
</dbReference>
<feature type="binding site" evidence="6">
    <location>
        <position position="93"/>
    </location>
    <ligand>
        <name>Mg(2+)</name>
        <dbReference type="ChEBI" id="CHEBI:18420"/>
    </ligand>
</feature>
<reference evidence="9 10" key="1">
    <citation type="submission" date="2020-10" db="EMBL/GenBank/DDBJ databases">
        <title>Connecting structure to function with the recovery of over 1000 high-quality activated sludge metagenome-assembled genomes encoding full-length rRNA genes using long-read sequencing.</title>
        <authorList>
            <person name="Singleton C.M."/>
            <person name="Petriglieri F."/>
            <person name="Kristensen J.M."/>
            <person name="Kirkegaard R.H."/>
            <person name="Michaelsen T.Y."/>
            <person name="Andersen M.H."/>
            <person name="Karst S.M."/>
            <person name="Dueholm M.S."/>
            <person name="Nielsen P.H."/>
            <person name="Albertsen M."/>
        </authorList>
    </citation>
    <scope>NUCLEOTIDE SEQUENCE [LARGE SCALE GENOMIC DNA]</scope>
    <source>
        <strain evidence="9">AalE_18-Q3-R2-46_BAT3C.188</strain>
    </source>
</reference>
<protein>
    <recommendedName>
        <fullName evidence="6">Ribonuclease VapC</fullName>
        <shortName evidence="6">RNase VapC</shortName>
        <ecNumber evidence="6">3.1.-.-</ecNumber>
    </recommendedName>
    <alternativeName>
        <fullName evidence="6">Toxin VapC</fullName>
    </alternativeName>
</protein>
<feature type="compositionally biased region" description="Low complexity" evidence="7">
    <location>
        <begin position="126"/>
        <end position="139"/>
    </location>
</feature>
<dbReference type="GO" id="GO:0004540">
    <property type="term" value="F:RNA nuclease activity"/>
    <property type="evidence" value="ECO:0007669"/>
    <property type="project" value="InterPro"/>
</dbReference>
<evidence type="ECO:0000313" key="9">
    <source>
        <dbReference type="EMBL" id="MBK6301511.1"/>
    </source>
</evidence>
<gene>
    <name evidence="6" type="primary">vapC</name>
    <name evidence="9" type="ORF">IPF40_10865</name>
</gene>
<feature type="domain" description="PIN" evidence="8">
    <location>
        <begin position="5"/>
        <end position="118"/>
    </location>
</feature>
<dbReference type="InterPro" id="IPR002716">
    <property type="entry name" value="PIN_dom"/>
</dbReference>
<evidence type="ECO:0000256" key="1">
    <source>
        <dbReference type="ARBA" id="ARBA00022649"/>
    </source>
</evidence>
<dbReference type="InterPro" id="IPR022907">
    <property type="entry name" value="VapC_family"/>
</dbReference>
<sequence>MTIHYVDASAWAKLLVEEPESGPLAAYVDERLAAGETFASSHLLVTELHRLAARVGAAPTSVTAALSVLALTLPDAATFRAAGLLAGQVRSLDALHVASALDLGVVDFVSYDQRQLAAAATAGIPAASPGAVPAASPAAHDGRAL</sequence>
<evidence type="ECO:0000256" key="7">
    <source>
        <dbReference type="SAM" id="MobiDB-lite"/>
    </source>
</evidence>
<evidence type="ECO:0000313" key="10">
    <source>
        <dbReference type="Proteomes" id="UP000718281"/>
    </source>
</evidence>
<dbReference type="GO" id="GO:0000287">
    <property type="term" value="F:magnesium ion binding"/>
    <property type="evidence" value="ECO:0007669"/>
    <property type="project" value="UniProtKB-UniRule"/>
</dbReference>
<dbReference type="Pfam" id="PF01850">
    <property type="entry name" value="PIN"/>
    <property type="match status" value="1"/>
</dbReference>
<evidence type="ECO:0000256" key="4">
    <source>
        <dbReference type="ARBA" id="ARBA00022801"/>
    </source>
</evidence>
<keyword evidence="2 6" id="KW-0540">Nuclease</keyword>